<evidence type="ECO:0000256" key="2">
    <source>
        <dbReference type="SAM" id="Phobius"/>
    </source>
</evidence>
<dbReference type="Proteomes" id="UP000824156">
    <property type="component" value="Unassembled WGS sequence"/>
</dbReference>
<comment type="similarity">
    <text evidence="1">Belongs to the polysaccharide synthase family.</text>
</comment>
<dbReference type="CDD" id="cd05237">
    <property type="entry name" value="UDP_invert_4-6DH_SDR_e"/>
    <property type="match status" value="1"/>
</dbReference>
<feature type="domain" description="Polysaccharide biosynthesis protein CapD-like" evidence="3">
    <location>
        <begin position="208"/>
        <end position="491"/>
    </location>
</feature>
<evidence type="ECO:0000313" key="5">
    <source>
        <dbReference type="Proteomes" id="UP000824156"/>
    </source>
</evidence>
<name>A0A9D1W8W2_9SPHI</name>
<proteinExistence type="inferred from homology"/>
<sequence length="551" mass="62263">MQVLFASIIGLILLIISNSLLITPSSTIRPYFILLHFGVNTLFLIILRILYKEFYDRYVMLGKFKKRVLIFGAGQLGLQALSGIQGFANAPFSVYGFIDDNKKIKGTKISGIRVFHTDQIDTAFISRYHIGEIIFAVELISADRVKSLIEKFEHLPVKLKRTPPFREWLNSDFKPQLIKDIAIEDLLEREPIELAKDSIKNQVKDKVILVTGAAGSIGSEIARQLFHYPVSRLILIDNGESSIYELQQEFKAYGKDLSHVKFIVGDIRDYPRLDALFAKFQPHLIYHAAAYKHVPLMEEGPYEAVAVNIRGTKNLVDLADIYRVEKFIMVSTDKAVNPTNVMGATKRIAELYVAYKQSMSLVKFVTTRFGNVLGSNGSVVPLFKKQIQQGGPVLVTHPEITRFFMTIPEACQLVLEAGSMGNGGEIYVFDMGESVKIMDLAKRMIRLSGLKYPEDIDIKIVGLRPGEKIYEELLADGEVTVPTHHNKIMISRVRNNWQEDFKTKIDELIDINHSKDTAMELVKRMKHLVPEYKSQNSVFESLDQSSGADNA</sequence>
<keyword evidence="2" id="KW-0472">Membrane</keyword>
<dbReference type="Gene3D" id="3.40.50.720">
    <property type="entry name" value="NAD(P)-binding Rossmann-like Domain"/>
    <property type="match status" value="2"/>
</dbReference>
<dbReference type="EMBL" id="DXEZ01000159">
    <property type="protein sequence ID" value="HIX54514.1"/>
    <property type="molecule type" value="Genomic_DNA"/>
</dbReference>
<dbReference type="InterPro" id="IPR003869">
    <property type="entry name" value="Polysac_CapD-like"/>
</dbReference>
<dbReference type="Pfam" id="PF13727">
    <property type="entry name" value="CoA_binding_3"/>
    <property type="match status" value="1"/>
</dbReference>
<dbReference type="PANTHER" id="PTHR43318:SF1">
    <property type="entry name" value="POLYSACCHARIDE BIOSYNTHESIS PROTEIN EPSC-RELATED"/>
    <property type="match status" value="1"/>
</dbReference>
<dbReference type="InterPro" id="IPR051203">
    <property type="entry name" value="Polysaccharide_Synthase-Rel"/>
</dbReference>
<evidence type="ECO:0000256" key="1">
    <source>
        <dbReference type="ARBA" id="ARBA00007430"/>
    </source>
</evidence>
<comment type="caution">
    <text evidence="4">The sequence shown here is derived from an EMBL/GenBank/DDBJ whole genome shotgun (WGS) entry which is preliminary data.</text>
</comment>
<dbReference type="Pfam" id="PF02719">
    <property type="entry name" value="Polysacc_synt_2"/>
    <property type="match status" value="1"/>
</dbReference>
<evidence type="ECO:0000259" key="3">
    <source>
        <dbReference type="Pfam" id="PF02719"/>
    </source>
</evidence>
<accession>A0A9D1W8W2</accession>
<keyword evidence="2" id="KW-0812">Transmembrane</keyword>
<dbReference type="InterPro" id="IPR036291">
    <property type="entry name" value="NAD(P)-bd_dom_sf"/>
</dbReference>
<dbReference type="PANTHER" id="PTHR43318">
    <property type="entry name" value="UDP-N-ACETYLGLUCOSAMINE 4,6-DEHYDRATASE"/>
    <property type="match status" value="1"/>
</dbReference>
<evidence type="ECO:0000313" key="4">
    <source>
        <dbReference type="EMBL" id="HIX54514.1"/>
    </source>
</evidence>
<dbReference type="SUPFAM" id="SSF53335">
    <property type="entry name" value="S-adenosyl-L-methionine-dependent methyltransferases"/>
    <property type="match status" value="1"/>
</dbReference>
<protein>
    <submittedName>
        <fullName evidence="4">Polysaccharide biosynthesis protein</fullName>
    </submittedName>
</protein>
<keyword evidence="2" id="KW-1133">Transmembrane helix</keyword>
<reference evidence="4" key="1">
    <citation type="journal article" date="2021" name="PeerJ">
        <title>Extensive microbial diversity within the chicken gut microbiome revealed by metagenomics and culture.</title>
        <authorList>
            <person name="Gilroy R."/>
            <person name="Ravi A."/>
            <person name="Getino M."/>
            <person name="Pursley I."/>
            <person name="Horton D.L."/>
            <person name="Alikhan N.F."/>
            <person name="Baker D."/>
            <person name="Gharbi K."/>
            <person name="Hall N."/>
            <person name="Watson M."/>
            <person name="Adriaenssens E.M."/>
            <person name="Foster-Nyarko E."/>
            <person name="Jarju S."/>
            <person name="Secka A."/>
            <person name="Antonio M."/>
            <person name="Oren A."/>
            <person name="Chaudhuri R.R."/>
            <person name="La Ragione R."/>
            <person name="Hildebrand F."/>
            <person name="Pallen M.J."/>
        </authorList>
    </citation>
    <scope>NUCLEOTIDE SEQUENCE</scope>
    <source>
        <strain evidence="4">1719</strain>
    </source>
</reference>
<reference evidence="4" key="2">
    <citation type="submission" date="2021-04" db="EMBL/GenBank/DDBJ databases">
        <authorList>
            <person name="Gilroy R."/>
        </authorList>
    </citation>
    <scope>NUCLEOTIDE SEQUENCE</scope>
    <source>
        <strain evidence="4">1719</strain>
    </source>
</reference>
<gene>
    <name evidence="4" type="ORF">H9853_05760</name>
</gene>
<dbReference type="AlphaFoldDB" id="A0A9D1W8W2"/>
<dbReference type="InterPro" id="IPR029063">
    <property type="entry name" value="SAM-dependent_MTases_sf"/>
</dbReference>
<organism evidence="4 5">
    <name type="scientific">Candidatus Sphingobacterium stercoripullorum</name>
    <dbReference type="NCBI Taxonomy" id="2838759"/>
    <lineage>
        <taxon>Bacteria</taxon>
        <taxon>Pseudomonadati</taxon>
        <taxon>Bacteroidota</taxon>
        <taxon>Sphingobacteriia</taxon>
        <taxon>Sphingobacteriales</taxon>
        <taxon>Sphingobacteriaceae</taxon>
        <taxon>Sphingobacterium</taxon>
    </lineage>
</organism>
<dbReference type="SUPFAM" id="SSF51735">
    <property type="entry name" value="NAD(P)-binding Rossmann-fold domains"/>
    <property type="match status" value="1"/>
</dbReference>
<feature type="transmembrane region" description="Helical" evidence="2">
    <location>
        <begin position="31"/>
        <end position="51"/>
    </location>
</feature>